<organism evidence="2 3">
    <name type="scientific">Penicillium decumbens</name>
    <dbReference type="NCBI Taxonomy" id="69771"/>
    <lineage>
        <taxon>Eukaryota</taxon>
        <taxon>Fungi</taxon>
        <taxon>Dikarya</taxon>
        <taxon>Ascomycota</taxon>
        <taxon>Pezizomycotina</taxon>
        <taxon>Eurotiomycetes</taxon>
        <taxon>Eurotiomycetidae</taxon>
        <taxon>Eurotiales</taxon>
        <taxon>Aspergillaceae</taxon>
        <taxon>Penicillium</taxon>
    </lineage>
</organism>
<reference evidence="3" key="1">
    <citation type="journal article" date="2017" name="Nat. Microbiol.">
        <title>Global analysis of biosynthetic gene clusters reveals vast potential of secondary metabolite production in Penicillium species.</title>
        <authorList>
            <person name="Nielsen J.C."/>
            <person name="Grijseels S."/>
            <person name="Prigent S."/>
            <person name="Ji B."/>
            <person name="Dainat J."/>
            <person name="Nielsen K.F."/>
            <person name="Frisvad J.C."/>
            <person name="Workman M."/>
            <person name="Nielsen J."/>
        </authorList>
    </citation>
    <scope>NUCLEOTIDE SEQUENCE [LARGE SCALE GENOMIC DNA]</scope>
    <source>
        <strain evidence="3">IBT 11843</strain>
    </source>
</reference>
<keyword evidence="3" id="KW-1185">Reference proteome</keyword>
<dbReference type="OrthoDB" id="5397330at2759"/>
<feature type="region of interest" description="Disordered" evidence="1">
    <location>
        <begin position="125"/>
        <end position="237"/>
    </location>
</feature>
<comment type="caution">
    <text evidence="2">The sequence shown here is derived from an EMBL/GenBank/DDBJ whole genome shotgun (WGS) entry which is preliminary data.</text>
</comment>
<evidence type="ECO:0000313" key="3">
    <source>
        <dbReference type="Proteomes" id="UP000191522"/>
    </source>
</evidence>
<protein>
    <submittedName>
        <fullName evidence="2">Uncharacterized protein</fullName>
    </submittedName>
</protein>
<evidence type="ECO:0000256" key="1">
    <source>
        <dbReference type="SAM" id="MobiDB-lite"/>
    </source>
</evidence>
<accession>A0A1V6NVN2</accession>
<dbReference type="AlphaFoldDB" id="A0A1V6NVN2"/>
<evidence type="ECO:0000313" key="2">
    <source>
        <dbReference type="EMBL" id="OQD68657.1"/>
    </source>
</evidence>
<gene>
    <name evidence="2" type="ORF">PENDEC_c032G04435</name>
</gene>
<feature type="compositionally biased region" description="Polar residues" evidence="1">
    <location>
        <begin position="189"/>
        <end position="204"/>
    </location>
</feature>
<sequence length="237" mass="26371">MSSRPHASRYHSINMPPFRNLLGRKNQSNVEDTDIDNTHLSPNARPAPIEIRRSCDGEPNEYKLSVVNDSGVYLPPSPPDKQSFWRRYPGSTRPSNHRDLVDENEPFSISRESFDSYRRSFDISARSPISHSDALPSRTSLDSRFSRSPGMGSHSFEKPDPMEEEKFEEVGLNDETKPKKKGIFARFGDSTSDAPQSGNKSTSFGFHMPGRKRGQSGAGSELSAIKGPVPTTVENGE</sequence>
<feature type="region of interest" description="Disordered" evidence="1">
    <location>
        <begin position="1"/>
        <end position="47"/>
    </location>
</feature>
<dbReference type="Proteomes" id="UP000191522">
    <property type="component" value="Unassembled WGS sequence"/>
</dbReference>
<name>A0A1V6NVN2_PENDC</name>
<dbReference type="STRING" id="69771.A0A1V6NVN2"/>
<proteinExistence type="predicted"/>
<dbReference type="OMA" id="FWHSKSN"/>
<feature type="region of interest" description="Disordered" evidence="1">
    <location>
        <begin position="70"/>
        <end position="109"/>
    </location>
</feature>
<dbReference type="EMBL" id="MDYL01000032">
    <property type="protein sequence ID" value="OQD68657.1"/>
    <property type="molecule type" value="Genomic_DNA"/>
</dbReference>